<organism evidence="11 12">
    <name type="scientific">Aspergillus sclerotialis</name>
    <dbReference type="NCBI Taxonomy" id="2070753"/>
    <lineage>
        <taxon>Eukaryota</taxon>
        <taxon>Fungi</taxon>
        <taxon>Dikarya</taxon>
        <taxon>Ascomycota</taxon>
        <taxon>Pezizomycotina</taxon>
        <taxon>Eurotiomycetes</taxon>
        <taxon>Eurotiomycetidae</taxon>
        <taxon>Eurotiales</taxon>
        <taxon>Aspergillaceae</taxon>
        <taxon>Aspergillus</taxon>
        <taxon>Aspergillus subgen. Polypaecilum</taxon>
    </lineage>
</organism>
<dbReference type="Gene3D" id="3.40.430.10">
    <property type="entry name" value="Dihydrofolate Reductase, subunit A"/>
    <property type="match status" value="1"/>
</dbReference>
<evidence type="ECO:0000313" key="12">
    <source>
        <dbReference type="Proteomes" id="UP000266188"/>
    </source>
</evidence>
<dbReference type="OrthoDB" id="3192019at2759"/>
<evidence type="ECO:0000256" key="5">
    <source>
        <dbReference type="ARBA" id="ARBA00022619"/>
    </source>
</evidence>
<feature type="domain" description="Bacterial bifunctional deaminase-reductase C-terminal" evidence="10">
    <location>
        <begin position="101"/>
        <end position="165"/>
    </location>
</feature>
<evidence type="ECO:0000256" key="3">
    <source>
        <dbReference type="ARBA" id="ARBA00012851"/>
    </source>
</evidence>
<dbReference type="InterPro" id="IPR050765">
    <property type="entry name" value="Riboflavin_Biosynth_HTPR"/>
</dbReference>
<name>A0A3A2ZUA4_9EURO</name>
<evidence type="ECO:0000256" key="7">
    <source>
        <dbReference type="ARBA" id="ARBA00031630"/>
    </source>
</evidence>
<dbReference type="STRING" id="2070753.A0A3A2ZUA4"/>
<evidence type="ECO:0000259" key="10">
    <source>
        <dbReference type="Pfam" id="PF01872"/>
    </source>
</evidence>
<proteinExistence type="inferred from homology"/>
<dbReference type="GO" id="GO:0008703">
    <property type="term" value="F:5-amino-6-(5-phosphoribosylamino)uracil reductase activity"/>
    <property type="evidence" value="ECO:0007669"/>
    <property type="project" value="InterPro"/>
</dbReference>
<evidence type="ECO:0000256" key="9">
    <source>
        <dbReference type="ARBA" id="ARBA00049020"/>
    </source>
</evidence>
<dbReference type="Proteomes" id="UP000266188">
    <property type="component" value="Unassembled WGS sequence"/>
</dbReference>
<comment type="caution">
    <text evidence="11">The sequence shown here is derived from an EMBL/GenBank/DDBJ whole genome shotgun (WGS) entry which is preliminary data.</text>
</comment>
<dbReference type="PANTHER" id="PTHR38011:SF11">
    <property type="entry name" value="2,5-DIAMINO-6-RIBOSYLAMINO-4(3H)-PYRIMIDINONE 5'-PHOSPHATE REDUCTASE"/>
    <property type="match status" value="1"/>
</dbReference>
<keyword evidence="5" id="KW-0686">Riboflavin biosynthesis</keyword>
<dbReference type="InterPro" id="IPR024072">
    <property type="entry name" value="DHFR-like_dom_sf"/>
</dbReference>
<dbReference type="AlphaFoldDB" id="A0A3A2ZUA4"/>
<comment type="function">
    <text evidence="1">Catalyzes an early step in riboflavin biosynthesis, the NADPH-dependent reduction of the ribose side chain of 2,5-diamino-6-ribosylamino-4(3H)-pyrimidinone 5'-phosphate, yielding 2,5-diamino-6-ribitylamino-4(3H)-pyrimidinone 5'-phosphate.</text>
</comment>
<dbReference type="Pfam" id="PF01872">
    <property type="entry name" value="RibD_C"/>
    <property type="match status" value="2"/>
</dbReference>
<comment type="similarity">
    <text evidence="2">Belongs to the HTP reductase family.</text>
</comment>
<dbReference type="PANTHER" id="PTHR38011">
    <property type="entry name" value="DIHYDROFOLATE REDUCTASE FAMILY PROTEIN (AFU_ORTHOLOGUE AFUA_8G06820)"/>
    <property type="match status" value="1"/>
</dbReference>
<evidence type="ECO:0000256" key="8">
    <source>
        <dbReference type="ARBA" id="ARBA00047550"/>
    </source>
</evidence>
<evidence type="ECO:0000313" key="11">
    <source>
        <dbReference type="EMBL" id="RJE22874.1"/>
    </source>
</evidence>
<dbReference type="EMBL" id="MVGC01000146">
    <property type="protein sequence ID" value="RJE22874.1"/>
    <property type="molecule type" value="Genomic_DNA"/>
</dbReference>
<evidence type="ECO:0000256" key="6">
    <source>
        <dbReference type="ARBA" id="ARBA00030073"/>
    </source>
</evidence>
<dbReference type="GO" id="GO:0009231">
    <property type="term" value="P:riboflavin biosynthetic process"/>
    <property type="evidence" value="ECO:0007669"/>
    <property type="project" value="UniProtKB-KW"/>
</dbReference>
<gene>
    <name evidence="11" type="ORF">PHISCL_04770</name>
</gene>
<feature type="domain" description="Bacterial bifunctional deaminase-reductase C-terminal" evidence="10">
    <location>
        <begin position="10"/>
        <end position="70"/>
    </location>
</feature>
<comment type="catalytic activity">
    <reaction evidence="9">
        <text>2,5-diamino-6-(1-D-ribitylamino)pyrimidin-4(3H)-one 5'-phosphate + NADP(+) = 2,5-diamino-6-(1-D-ribosylamino)pyrimidin-4(3H)-one 5'-phosphate + NADPH + H(+)</text>
        <dbReference type="Rhea" id="RHEA:27278"/>
        <dbReference type="ChEBI" id="CHEBI:15378"/>
        <dbReference type="ChEBI" id="CHEBI:57783"/>
        <dbReference type="ChEBI" id="CHEBI:58349"/>
        <dbReference type="ChEBI" id="CHEBI:58890"/>
        <dbReference type="ChEBI" id="CHEBI:59545"/>
        <dbReference type="EC" id="1.1.1.302"/>
    </reaction>
</comment>
<dbReference type="InterPro" id="IPR002734">
    <property type="entry name" value="RibDG_C"/>
</dbReference>
<evidence type="ECO:0000256" key="1">
    <source>
        <dbReference type="ARBA" id="ARBA00003555"/>
    </source>
</evidence>
<accession>A0A3A2ZUA4</accession>
<protein>
    <recommendedName>
        <fullName evidence="4">2,5-diamino-6-ribosylamino-4(3H)-pyrimidinone 5'-phosphate reductase</fullName>
        <ecNumber evidence="3">1.1.1.302</ecNumber>
    </recommendedName>
    <alternativeName>
        <fullName evidence="7">2,5-diamino-6-(5-phospho-D-ribosylamino)pyrimidin-4(3H)-one reductase</fullName>
    </alternativeName>
    <alternativeName>
        <fullName evidence="6">2,5-diamino-6-ribitylamino-4(3H)-pyrimidinone 5'-phosphate synthase</fullName>
    </alternativeName>
</protein>
<dbReference type="EC" id="1.1.1.302" evidence="3"/>
<evidence type="ECO:0000256" key="4">
    <source>
        <dbReference type="ARBA" id="ARBA00015035"/>
    </source>
</evidence>
<dbReference type="SUPFAM" id="SSF53597">
    <property type="entry name" value="Dihydrofolate reductase-like"/>
    <property type="match status" value="1"/>
</dbReference>
<sequence length="173" mass="19403">MSPRTWTGRVFIATSLDGFIARPDGDISWLTNPPADPVHLPPTLPRTVKVFDQHMARVDCILMGRKTYEKVLSLPQWPYGTKPIFVLSSTSLEEAGEVFERDRIGSVYVDGGEVVQAFLRKSWVDEIILTHAPMLLGQGIPLFGFLEKDIRMSLRAVDVIEDGMVSAEYQVIK</sequence>
<reference evidence="12" key="1">
    <citation type="submission" date="2017-02" db="EMBL/GenBank/DDBJ databases">
        <authorList>
            <person name="Tafer H."/>
            <person name="Lopandic K."/>
        </authorList>
    </citation>
    <scope>NUCLEOTIDE SEQUENCE [LARGE SCALE GENOMIC DNA]</scope>
    <source>
        <strain evidence="12">CBS 366.77</strain>
    </source>
</reference>
<comment type="catalytic activity">
    <reaction evidence="8">
        <text>2,5-diamino-6-(1-D-ribitylamino)pyrimidin-4(3H)-one 5'-phosphate + NAD(+) = 2,5-diamino-6-(1-D-ribosylamino)pyrimidin-4(3H)-one 5'-phosphate + NADH + H(+)</text>
        <dbReference type="Rhea" id="RHEA:27274"/>
        <dbReference type="ChEBI" id="CHEBI:15378"/>
        <dbReference type="ChEBI" id="CHEBI:57540"/>
        <dbReference type="ChEBI" id="CHEBI:57945"/>
        <dbReference type="ChEBI" id="CHEBI:58890"/>
        <dbReference type="ChEBI" id="CHEBI:59545"/>
        <dbReference type="EC" id="1.1.1.302"/>
    </reaction>
</comment>
<keyword evidence="12" id="KW-1185">Reference proteome</keyword>
<evidence type="ECO:0000256" key="2">
    <source>
        <dbReference type="ARBA" id="ARBA00009723"/>
    </source>
</evidence>